<dbReference type="PRINTS" id="PR00368">
    <property type="entry name" value="FADPNR"/>
</dbReference>
<feature type="binding site" evidence="12">
    <location>
        <begin position="183"/>
        <end position="190"/>
    </location>
    <ligand>
        <name>NAD(+)</name>
        <dbReference type="ChEBI" id="CHEBI:57540"/>
    </ligand>
</feature>
<feature type="binding site" evidence="12">
    <location>
        <position position="314"/>
    </location>
    <ligand>
        <name>FAD</name>
        <dbReference type="ChEBI" id="CHEBI:57692"/>
    </ligand>
</feature>
<comment type="miscellaneous">
    <text evidence="14">The active site is a redox-active disulfide bond.</text>
</comment>
<dbReference type="InterPro" id="IPR050151">
    <property type="entry name" value="Class-I_Pyr_Nuc-Dis_Oxidored"/>
</dbReference>
<feature type="disulfide bond" description="Redox-active" evidence="13">
    <location>
        <begin position="46"/>
        <end position="51"/>
    </location>
</feature>
<dbReference type="PIRSF" id="PIRSF000350">
    <property type="entry name" value="Mercury_reductase_MerA"/>
    <property type="match status" value="1"/>
</dbReference>
<evidence type="ECO:0000256" key="9">
    <source>
        <dbReference type="ARBA" id="ARBA00023284"/>
    </source>
</evidence>
<feature type="domain" description="Pyridine nucleotide-disulphide oxidoreductase dimerisation" evidence="15">
    <location>
        <begin position="348"/>
        <end position="457"/>
    </location>
</feature>
<evidence type="ECO:0000256" key="5">
    <source>
        <dbReference type="ARBA" id="ARBA00022827"/>
    </source>
</evidence>
<keyword evidence="7 12" id="KW-0520">NAD</keyword>
<dbReference type="InParanoid" id="A0A6C2YPH5"/>
<proteinExistence type="inferred from homology"/>
<comment type="similarity">
    <text evidence="1 14">Belongs to the class-I pyridine nucleotide-disulfide oxidoreductase family.</text>
</comment>
<reference evidence="17" key="1">
    <citation type="submission" date="2019-04" db="EMBL/GenBank/DDBJ databases">
        <authorList>
            <consortium name="Science for Life Laboratories"/>
        </authorList>
    </citation>
    <scope>NUCLEOTIDE SEQUENCE</scope>
    <source>
        <strain evidence="17">MBLW1</strain>
    </source>
</reference>
<evidence type="ECO:0000256" key="11">
    <source>
        <dbReference type="PIRSR" id="PIRSR000350-2"/>
    </source>
</evidence>
<feature type="binding site" evidence="12">
    <location>
        <position position="273"/>
    </location>
    <ligand>
        <name>NAD(+)</name>
        <dbReference type="ChEBI" id="CHEBI:57540"/>
    </ligand>
</feature>
<gene>
    <name evidence="17" type="ORF">GMBLW1_06560</name>
</gene>
<keyword evidence="5 12" id="KW-0274">FAD</keyword>
<feature type="binding site" evidence="12">
    <location>
        <begin position="146"/>
        <end position="148"/>
    </location>
    <ligand>
        <name>FAD</name>
        <dbReference type="ChEBI" id="CHEBI:57692"/>
    </ligand>
</feature>
<dbReference type="FunCoup" id="A0A6C2YPH5">
    <property type="interactions" value="554"/>
</dbReference>
<dbReference type="InterPro" id="IPR016156">
    <property type="entry name" value="FAD/NAD-linked_Rdtase_dimer_sf"/>
</dbReference>
<evidence type="ECO:0000256" key="14">
    <source>
        <dbReference type="RuleBase" id="RU003692"/>
    </source>
</evidence>
<evidence type="ECO:0000256" key="4">
    <source>
        <dbReference type="ARBA" id="ARBA00022630"/>
    </source>
</evidence>
<dbReference type="AlphaFoldDB" id="A0A6C2YPH5"/>
<dbReference type="InterPro" id="IPR006258">
    <property type="entry name" value="Lipoamide_DH"/>
</dbReference>
<feature type="binding site" evidence="12">
    <location>
        <position position="55"/>
    </location>
    <ligand>
        <name>FAD</name>
        <dbReference type="ChEBI" id="CHEBI:57692"/>
    </ligand>
</feature>
<comment type="catalytic activity">
    <reaction evidence="10 14">
        <text>N(6)-[(R)-dihydrolipoyl]-L-lysyl-[protein] + NAD(+) = N(6)-[(R)-lipoyl]-L-lysyl-[protein] + NADH + H(+)</text>
        <dbReference type="Rhea" id="RHEA:15045"/>
        <dbReference type="Rhea" id="RHEA-COMP:10474"/>
        <dbReference type="Rhea" id="RHEA-COMP:10475"/>
        <dbReference type="ChEBI" id="CHEBI:15378"/>
        <dbReference type="ChEBI" id="CHEBI:57540"/>
        <dbReference type="ChEBI" id="CHEBI:57945"/>
        <dbReference type="ChEBI" id="CHEBI:83099"/>
        <dbReference type="ChEBI" id="CHEBI:83100"/>
        <dbReference type="EC" id="1.8.1.4"/>
    </reaction>
</comment>
<name>A0A6C2YPH5_9BACT</name>
<keyword evidence="8" id="KW-1015">Disulfide bond</keyword>
<evidence type="ECO:0000256" key="7">
    <source>
        <dbReference type="ARBA" id="ARBA00023027"/>
    </source>
</evidence>
<organism evidence="17">
    <name type="scientific">Tuwongella immobilis</name>
    <dbReference type="NCBI Taxonomy" id="692036"/>
    <lineage>
        <taxon>Bacteria</taxon>
        <taxon>Pseudomonadati</taxon>
        <taxon>Planctomycetota</taxon>
        <taxon>Planctomycetia</taxon>
        <taxon>Gemmatales</taxon>
        <taxon>Gemmataceae</taxon>
        <taxon>Tuwongella</taxon>
    </lineage>
</organism>
<dbReference type="InterPro" id="IPR001100">
    <property type="entry name" value="Pyr_nuc-diS_OxRdtase"/>
</dbReference>
<dbReference type="Pfam" id="PF02852">
    <property type="entry name" value="Pyr_redox_dim"/>
    <property type="match status" value="1"/>
</dbReference>
<dbReference type="GO" id="GO:0006103">
    <property type="term" value="P:2-oxoglutarate metabolic process"/>
    <property type="evidence" value="ECO:0007669"/>
    <property type="project" value="TreeGrafter"/>
</dbReference>
<evidence type="ECO:0000256" key="13">
    <source>
        <dbReference type="PIRSR" id="PIRSR000350-4"/>
    </source>
</evidence>
<dbReference type="SUPFAM" id="SSF55424">
    <property type="entry name" value="FAD/NAD-linked reductases, dimerisation (C-terminal) domain"/>
    <property type="match status" value="1"/>
</dbReference>
<keyword evidence="9 14" id="KW-0676">Redox-active center</keyword>
<keyword evidence="18" id="KW-1185">Reference proteome</keyword>
<dbReference type="PANTHER" id="PTHR22912">
    <property type="entry name" value="DISULFIDE OXIDOREDUCTASE"/>
    <property type="match status" value="1"/>
</dbReference>
<evidence type="ECO:0000313" key="18">
    <source>
        <dbReference type="Proteomes" id="UP000464378"/>
    </source>
</evidence>
<evidence type="ECO:0000256" key="12">
    <source>
        <dbReference type="PIRSR" id="PIRSR000350-3"/>
    </source>
</evidence>
<keyword evidence="12" id="KW-0547">Nucleotide-binding</keyword>
<dbReference type="InterPro" id="IPR004099">
    <property type="entry name" value="Pyr_nucl-diS_OxRdtase_dimer"/>
</dbReference>
<dbReference type="InterPro" id="IPR012999">
    <property type="entry name" value="Pyr_OxRdtase_I_AS"/>
</dbReference>
<dbReference type="KEGG" id="tim:GMBLW1_06560"/>
<feature type="active site" description="Proton acceptor" evidence="11">
    <location>
        <position position="446"/>
    </location>
</feature>
<dbReference type="InterPro" id="IPR023753">
    <property type="entry name" value="FAD/NAD-binding_dom"/>
</dbReference>
<sequence>MAESIRETEVLVIGAGPGGYPAAIMAADHGKKVLLVDQDPKLGGVCLNRGCIPSKALLHVAKLIRETRESADHGLTFGEPQLDLDKLRGFVGNKVISKMNSGISSLVKGRQIDTIRAKAIFESPNTVRLEGETNGLIRFQYCVIATGSVPAMPKAFAIGDPRVMDSTGALLLPDVPKSLLVVGGGYIGLEIGSVYSALGTNVTVVEFADRLLPLADSDLVKPLHDRLAKHFEAIYLKTSVESIEAKPEGILAKLKGDGAPASVMFDRVLVSVGRRPNSVGIGLDKAGISVDERGFIVVDPQRRTTVPNIYAIGDVAGDPGLAHKATAEAKVAVESILGEKTEWAPRTIPAVIYTDPELAWCGSTERELKAANIPHEVRKFPWQASGRATSLARPEGLTKLIVDPESQRILGLGIVGVGAGDLISEGVLAIEMGAVARDLADSIHPHPTLSETIMEAADLALGATVHLPRMKKG</sequence>
<accession>A0A6C2YPH5</accession>
<dbReference type="GO" id="GO:0004148">
    <property type="term" value="F:dihydrolipoyl dehydrogenase (NADH) activity"/>
    <property type="evidence" value="ECO:0007669"/>
    <property type="project" value="UniProtKB-EC"/>
</dbReference>
<dbReference type="GO" id="GO:0050660">
    <property type="term" value="F:flavin adenine dinucleotide binding"/>
    <property type="evidence" value="ECO:0007669"/>
    <property type="project" value="InterPro"/>
</dbReference>
<comment type="cofactor">
    <cofactor evidence="12 14">
        <name>FAD</name>
        <dbReference type="ChEBI" id="CHEBI:57692"/>
    </cofactor>
    <text evidence="12 14">Binds 1 FAD per subunit.</text>
</comment>
<protein>
    <recommendedName>
        <fullName evidence="3 14">Dihydrolipoyl dehydrogenase</fullName>
        <ecNumber evidence="2 14">1.8.1.4</ecNumber>
    </recommendedName>
</protein>
<feature type="domain" description="FAD/NAD(P)-binding" evidence="16">
    <location>
        <begin position="9"/>
        <end position="329"/>
    </location>
</feature>
<evidence type="ECO:0000256" key="8">
    <source>
        <dbReference type="ARBA" id="ARBA00023157"/>
    </source>
</evidence>
<evidence type="ECO:0000259" key="15">
    <source>
        <dbReference type="Pfam" id="PF02852"/>
    </source>
</evidence>
<dbReference type="PRINTS" id="PR00411">
    <property type="entry name" value="PNDRDTASEI"/>
</dbReference>
<dbReference type="EMBL" id="LR593887">
    <property type="protein sequence ID" value="VTS03979.1"/>
    <property type="molecule type" value="Genomic_DNA"/>
</dbReference>
<evidence type="ECO:0000256" key="2">
    <source>
        <dbReference type="ARBA" id="ARBA00012608"/>
    </source>
</evidence>
<dbReference type="EMBL" id="LR586016">
    <property type="protein sequence ID" value="VIP03304.1"/>
    <property type="molecule type" value="Genomic_DNA"/>
</dbReference>
<dbReference type="SUPFAM" id="SSF51905">
    <property type="entry name" value="FAD/NAD(P)-binding domain"/>
    <property type="match status" value="1"/>
</dbReference>
<dbReference type="PROSITE" id="PS00076">
    <property type="entry name" value="PYRIDINE_REDOX_1"/>
    <property type="match status" value="1"/>
</dbReference>
<evidence type="ECO:0000256" key="10">
    <source>
        <dbReference type="ARBA" id="ARBA00049187"/>
    </source>
</evidence>
<evidence type="ECO:0000259" key="16">
    <source>
        <dbReference type="Pfam" id="PF07992"/>
    </source>
</evidence>
<dbReference type="PANTHER" id="PTHR22912:SF160">
    <property type="entry name" value="DIHYDROLIPOYL DEHYDROGENASE"/>
    <property type="match status" value="1"/>
</dbReference>
<evidence type="ECO:0000256" key="1">
    <source>
        <dbReference type="ARBA" id="ARBA00007532"/>
    </source>
</evidence>
<dbReference type="Gene3D" id="3.30.390.30">
    <property type="match status" value="1"/>
</dbReference>
<dbReference type="FunFam" id="3.30.390.30:FF:000001">
    <property type="entry name" value="Dihydrolipoyl dehydrogenase"/>
    <property type="match status" value="1"/>
</dbReference>
<evidence type="ECO:0000256" key="3">
    <source>
        <dbReference type="ARBA" id="ARBA00016961"/>
    </source>
</evidence>
<evidence type="ECO:0000256" key="6">
    <source>
        <dbReference type="ARBA" id="ARBA00023002"/>
    </source>
</evidence>
<feature type="binding site" evidence="12">
    <location>
        <position position="206"/>
    </location>
    <ligand>
        <name>NAD(+)</name>
        <dbReference type="ChEBI" id="CHEBI:57540"/>
    </ligand>
</feature>
<dbReference type="EC" id="1.8.1.4" evidence="2 14"/>
<dbReference type="Pfam" id="PF07992">
    <property type="entry name" value="Pyr_redox_2"/>
    <property type="match status" value="1"/>
</dbReference>
<keyword evidence="4 14" id="KW-0285">Flavoprotein</keyword>
<dbReference type="Proteomes" id="UP000464378">
    <property type="component" value="Chromosome"/>
</dbReference>
<keyword evidence="6 14" id="KW-0560">Oxidoreductase</keyword>
<evidence type="ECO:0000313" key="17">
    <source>
        <dbReference type="EMBL" id="VIP03304.1"/>
    </source>
</evidence>
<dbReference type="RefSeq" id="WP_162658386.1">
    <property type="nucleotide sequence ID" value="NZ_LR593887.1"/>
</dbReference>
<dbReference type="InterPro" id="IPR036188">
    <property type="entry name" value="FAD/NAD-bd_sf"/>
</dbReference>
<dbReference type="NCBIfam" id="TIGR01350">
    <property type="entry name" value="lipoamide_DH"/>
    <property type="match status" value="1"/>
</dbReference>
<dbReference type="Gene3D" id="3.50.50.60">
    <property type="entry name" value="FAD/NAD(P)-binding domain"/>
    <property type="match status" value="2"/>
</dbReference>